<dbReference type="PIRSF" id="PIRSF000239">
    <property type="entry name" value="AHPC"/>
    <property type="match status" value="1"/>
</dbReference>
<sequence length="152" mass="16399">MTMAIGVGDQAPDFELPSSQGGTVRLQDLRGQAVVVFFYPKDDTPGCTAEACGFRDNLTQFQTLGAAVVGISGDNLESHQRFAVKHNLTFPLLADVGNGVRKRFGVPPAMFLPGRVTYVIDPEGVVRLVFNALLNAKAHVQQARACLEQLAR</sequence>
<protein>
    <recommendedName>
        <fullName evidence="3">thioredoxin-dependent peroxiredoxin</fullName>
        <ecNumber evidence="3">1.11.1.24</ecNumber>
    </recommendedName>
    <alternativeName>
        <fullName evidence="11">Bacterioferritin comigratory protein</fullName>
    </alternativeName>
    <alternativeName>
        <fullName evidence="9">Thioredoxin peroxidase</fullName>
    </alternativeName>
</protein>
<feature type="domain" description="Thioredoxin" evidence="14">
    <location>
        <begin position="5"/>
        <end position="152"/>
    </location>
</feature>
<reference evidence="16" key="1">
    <citation type="submission" date="2016-02" db="EMBL/GenBank/DDBJ databases">
        <authorList>
            <person name="liu f."/>
        </authorList>
    </citation>
    <scope>NUCLEOTIDE SEQUENCE [LARGE SCALE GENOMIC DNA]</scope>
</reference>
<evidence type="ECO:0000259" key="14">
    <source>
        <dbReference type="PROSITE" id="PS51352"/>
    </source>
</evidence>
<evidence type="ECO:0000313" key="15">
    <source>
        <dbReference type="EMBL" id="CZB21922.1"/>
    </source>
</evidence>
<keyword evidence="6 15" id="KW-0560">Oxidoreductase</keyword>
<evidence type="ECO:0000256" key="6">
    <source>
        <dbReference type="ARBA" id="ARBA00023002"/>
    </source>
</evidence>
<evidence type="ECO:0000256" key="8">
    <source>
        <dbReference type="ARBA" id="ARBA00023284"/>
    </source>
</evidence>
<keyword evidence="8" id="KW-0676">Redox-active center</keyword>
<gene>
    <name evidence="15" type="ORF">FLM9_1486</name>
</gene>
<dbReference type="InterPro" id="IPR013766">
    <property type="entry name" value="Thioredoxin_domain"/>
</dbReference>
<dbReference type="AlphaFoldDB" id="A0A170TEJ4"/>
<dbReference type="FunFam" id="3.40.30.10:FF:000007">
    <property type="entry name" value="Thioredoxin-dependent thiol peroxidase"/>
    <property type="match status" value="1"/>
</dbReference>
<dbReference type="InterPro" id="IPR036249">
    <property type="entry name" value="Thioredoxin-like_sf"/>
</dbReference>
<evidence type="ECO:0000256" key="13">
    <source>
        <dbReference type="PIRSR" id="PIRSR000239-1"/>
    </source>
</evidence>
<dbReference type="GO" id="GO:0034599">
    <property type="term" value="P:cellular response to oxidative stress"/>
    <property type="evidence" value="ECO:0007669"/>
    <property type="project" value="TreeGrafter"/>
</dbReference>
<dbReference type="Proteomes" id="UP000182631">
    <property type="component" value="Unassembled WGS sequence"/>
</dbReference>
<evidence type="ECO:0000313" key="16">
    <source>
        <dbReference type="Proteomes" id="UP000182631"/>
    </source>
</evidence>
<comment type="similarity">
    <text evidence="10">Belongs to the peroxiredoxin family. BCP/PrxQ subfamily.</text>
</comment>
<comment type="function">
    <text evidence="1">Thiol-specific peroxidase that catalyzes the reduction of hydrogen peroxide and organic hydroperoxides to water and alcohols, respectively. Plays a role in cell protection against oxidative stress by detoxifying peroxides and as sensor of hydrogen peroxide-mediated signaling events.</text>
</comment>
<proteinExistence type="inferred from homology"/>
<evidence type="ECO:0000256" key="1">
    <source>
        <dbReference type="ARBA" id="ARBA00003330"/>
    </source>
</evidence>
<dbReference type="Pfam" id="PF00578">
    <property type="entry name" value="AhpC-TSA"/>
    <property type="match status" value="1"/>
</dbReference>
<keyword evidence="5" id="KW-0049">Antioxidant</keyword>
<dbReference type="InterPro" id="IPR000866">
    <property type="entry name" value="AhpC/TSA"/>
</dbReference>
<accession>A0A170TEJ4</accession>
<dbReference type="GO" id="GO:0045454">
    <property type="term" value="P:cell redox homeostasis"/>
    <property type="evidence" value="ECO:0007669"/>
    <property type="project" value="TreeGrafter"/>
</dbReference>
<evidence type="ECO:0000256" key="9">
    <source>
        <dbReference type="ARBA" id="ARBA00032824"/>
    </source>
</evidence>
<keyword evidence="16" id="KW-1185">Reference proteome</keyword>
<evidence type="ECO:0000256" key="11">
    <source>
        <dbReference type="ARBA" id="ARBA00041373"/>
    </source>
</evidence>
<dbReference type="PANTHER" id="PTHR42801:SF4">
    <property type="entry name" value="AHPC_TSA FAMILY PROTEIN"/>
    <property type="match status" value="1"/>
</dbReference>
<dbReference type="EC" id="1.11.1.24" evidence="3"/>
<name>A0A170TEJ4_9SYNE</name>
<dbReference type="Gene3D" id="3.40.30.10">
    <property type="entry name" value="Glutaredoxin"/>
    <property type="match status" value="1"/>
</dbReference>
<evidence type="ECO:0000256" key="5">
    <source>
        <dbReference type="ARBA" id="ARBA00022862"/>
    </source>
</evidence>
<dbReference type="InterPro" id="IPR024706">
    <property type="entry name" value="Peroxiredoxin_AhpC-typ"/>
</dbReference>
<dbReference type="EMBL" id="FITM01000159">
    <property type="protein sequence ID" value="CZB21922.1"/>
    <property type="molecule type" value="Genomic_DNA"/>
</dbReference>
<comment type="catalytic activity">
    <reaction evidence="12">
        <text>a hydroperoxide + [thioredoxin]-dithiol = an alcohol + [thioredoxin]-disulfide + H2O</text>
        <dbReference type="Rhea" id="RHEA:62620"/>
        <dbReference type="Rhea" id="RHEA-COMP:10698"/>
        <dbReference type="Rhea" id="RHEA-COMP:10700"/>
        <dbReference type="ChEBI" id="CHEBI:15377"/>
        <dbReference type="ChEBI" id="CHEBI:29950"/>
        <dbReference type="ChEBI" id="CHEBI:30879"/>
        <dbReference type="ChEBI" id="CHEBI:35924"/>
        <dbReference type="ChEBI" id="CHEBI:50058"/>
        <dbReference type="EC" id="1.11.1.24"/>
    </reaction>
</comment>
<keyword evidence="4 15" id="KW-0575">Peroxidase</keyword>
<evidence type="ECO:0000256" key="12">
    <source>
        <dbReference type="ARBA" id="ARBA00049091"/>
    </source>
</evidence>
<dbReference type="GO" id="GO:0008379">
    <property type="term" value="F:thioredoxin peroxidase activity"/>
    <property type="evidence" value="ECO:0007669"/>
    <property type="project" value="TreeGrafter"/>
</dbReference>
<dbReference type="GO" id="GO:0005737">
    <property type="term" value="C:cytoplasm"/>
    <property type="evidence" value="ECO:0007669"/>
    <property type="project" value="TreeGrafter"/>
</dbReference>
<keyword evidence="7" id="KW-1015">Disulfide bond</keyword>
<dbReference type="CDD" id="cd03017">
    <property type="entry name" value="PRX_BCP"/>
    <property type="match status" value="1"/>
</dbReference>
<dbReference type="InterPro" id="IPR050924">
    <property type="entry name" value="Peroxiredoxin_BCP/PrxQ"/>
</dbReference>
<evidence type="ECO:0000256" key="2">
    <source>
        <dbReference type="ARBA" id="ARBA00011245"/>
    </source>
</evidence>
<dbReference type="PROSITE" id="PS51352">
    <property type="entry name" value="THIOREDOXIN_2"/>
    <property type="match status" value="1"/>
</dbReference>
<evidence type="ECO:0000256" key="7">
    <source>
        <dbReference type="ARBA" id="ARBA00023157"/>
    </source>
</evidence>
<evidence type="ECO:0000256" key="4">
    <source>
        <dbReference type="ARBA" id="ARBA00022559"/>
    </source>
</evidence>
<dbReference type="SUPFAM" id="SSF52833">
    <property type="entry name" value="Thioredoxin-like"/>
    <property type="match status" value="1"/>
</dbReference>
<comment type="subunit">
    <text evidence="2">Monomer.</text>
</comment>
<evidence type="ECO:0000256" key="3">
    <source>
        <dbReference type="ARBA" id="ARBA00013017"/>
    </source>
</evidence>
<organism evidence="15 16">
    <name type="scientific">Candidatus Synechococcus spongiarum</name>
    <dbReference type="NCBI Taxonomy" id="431041"/>
    <lineage>
        <taxon>Bacteria</taxon>
        <taxon>Bacillati</taxon>
        <taxon>Cyanobacteriota</taxon>
        <taxon>Cyanophyceae</taxon>
        <taxon>Synechococcales</taxon>
        <taxon>Synechococcaceae</taxon>
        <taxon>Synechococcus</taxon>
    </lineage>
</organism>
<evidence type="ECO:0000256" key="10">
    <source>
        <dbReference type="ARBA" id="ARBA00038489"/>
    </source>
</evidence>
<feature type="active site" description="Cysteine sulfenic acid (-SOH) intermediate; for peroxidase activity" evidence="13">
    <location>
        <position position="47"/>
    </location>
</feature>
<dbReference type="PANTHER" id="PTHR42801">
    <property type="entry name" value="THIOREDOXIN-DEPENDENT PEROXIDE REDUCTASE"/>
    <property type="match status" value="1"/>
</dbReference>